<dbReference type="AlphaFoldDB" id="D9WTA9"/>
<evidence type="ECO:0000256" key="1">
    <source>
        <dbReference type="SAM" id="Phobius"/>
    </source>
</evidence>
<keyword evidence="3" id="KW-1185">Reference proteome</keyword>
<sequence>MRVMLREVGITVALAVTLGALVCAAILRPMSPALTGSAASVISAGHVLVVFGGAVVLGLVTVLLTTGLALRPDPARVIGAGR</sequence>
<dbReference type="HOGENOM" id="CLU_2556835_0_0_11"/>
<protein>
    <submittedName>
        <fullName evidence="2">Uncharacterized protein</fullName>
    </submittedName>
</protein>
<name>D9WTA9_9ACTN</name>
<accession>D9WTA9</accession>
<reference evidence="2 3" key="1">
    <citation type="submission" date="2009-02" db="EMBL/GenBank/DDBJ databases">
        <title>Annotation of Streptomyces hygroscopicus strain ATCC 53653.</title>
        <authorList>
            <consortium name="The Broad Institute Genome Sequencing Platform"/>
            <consortium name="Broad Institute Microbial Sequencing Center"/>
            <person name="Fischbach M."/>
            <person name="Godfrey P."/>
            <person name="Ward D."/>
            <person name="Young S."/>
            <person name="Zeng Q."/>
            <person name="Koehrsen M."/>
            <person name="Alvarado L."/>
            <person name="Berlin A.M."/>
            <person name="Bochicchio J."/>
            <person name="Borenstein D."/>
            <person name="Chapman S.B."/>
            <person name="Chen Z."/>
            <person name="Engels R."/>
            <person name="Freedman E."/>
            <person name="Gellesch M."/>
            <person name="Goldberg J."/>
            <person name="Griggs A."/>
            <person name="Gujja S."/>
            <person name="Heilman E.R."/>
            <person name="Heiman D.I."/>
            <person name="Hepburn T.A."/>
            <person name="Howarth C."/>
            <person name="Jen D."/>
            <person name="Larson L."/>
            <person name="Lewis B."/>
            <person name="Mehta T."/>
            <person name="Park D."/>
            <person name="Pearson M."/>
            <person name="Richards J."/>
            <person name="Roberts A."/>
            <person name="Saif S."/>
            <person name="Shea T.D."/>
            <person name="Shenoy N."/>
            <person name="Sisk P."/>
            <person name="Stolte C."/>
            <person name="Sykes S.N."/>
            <person name="Thomson T."/>
            <person name="Walk T."/>
            <person name="White J."/>
            <person name="Yandava C."/>
            <person name="Straight P."/>
            <person name="Clardy J."/>
            <person name="Hung D."/>
            <person name="Kolter R."/>
            <person name="Mekalanos J."/>
            <person name="Walker S."/>
            <person name="Walsh C.T."/>
            <person name="Wieland-Brown L.C."/>
            <person name="Haas B."/>
            <person name="Nusbaum C."/>
            <person name="Birren B."/>
        </authorList>
    </citation>
    <scope>NUCLEOTIDE SEQUENCE [LARGE SCALE GENOMIC DNA]</scope>
    <source>
        <strain evidence="2 3">ATCC 53653</strain>
    </source>
</reference>
<keyword evidence="1" id="KW-1133">Transmembrane helix</keyword>
<evidence type="ECO:0000313" key="3">
    <source>
        <dbReference type="Proteomes" id="UP000003963"/>
    </source>
</evidence>
<keyword evidence="1" id="KW-0812">Transmembrane</keyword>
<evidence type="ECO:0000313" key="2">
    <source>
        <dbReference type="EMBL" id="EFL26330.1"/>
    </source>
</evidence>
<gene>
    <name evidence="2" type="ORF">SSOG_06044</name>
</gene>
<dbReference type="Proteomes" id="UP000003963">
    <property type="component" value="Unassembled WGS sequence"/>
</dbReference>
<dbReference type="EMBL" id="GG657754">
    <property type="protein sequence ID" value="EFL26330.1"/>
    <property type="molecule type" value="Genomic_DNA"/>
</dbReference>
<keyword evidence="1" id="KW-0472">Membrane</keyword>
<proteinExistence type="predicted"/>
<feature type="transmembrane region" description="Helical" evidence="1">
    <location>
        <begin position="48"/>
        <end position="70"/>
    </location>
</feature>
<organism evidence="2 3">
    <name type="scientific">Streptomyces himastatinicus ATCC 53653</name>
    <dbReference type="NCBI Taxonomy" id="457427"/>
    <lineage>
        <taxon>Bacteria</taxon>
        <taxon>Bacillati</taxon>
        <taxon>Actinomycetota</taxon>
        <taxon>Actinomycetes</taxon>
        <taxon>Kitasatosporales</taxon>
        <taxon>Streptomycetaceae</taxon>
        <taxon>Streptomyces</taxon>
        <taxon>Streptomyces violaceusniger group</taxon>
    </lineage>
</organism>